<dbReference type="KEGG" id="clg:Calag_0643"/>
<dbReference type="EMBL" id="CP003378">
    <property type="protein sequence ID" value="AFZ70396.1"/>
    <property type="molecule type" value="Genomic_DNA"/>
</dbReference>
<evidence type="ECO:0000313" key="1">
    <source>
        <dbReference type="EMBL" id="AFZ70396.1"/>
    </source>
</evidence>
<dbReference type="AlphaFoldDB" id="L0A952"/>
<organism evidence="1 2">
    <name type="scientific">Caldisphaera lagunensis (strain DSM 15908 / JCM 11604 / ANMR 0165 / IC-154)</name>
    <dbReference type="NCBI Taxonomy" id="1056495"/>
    <lineage>
        <taxon>Archaea</taxon>
        <taxon>Thermoproteota</taxon>
        <taxon>Thermoprotei</taxon>
        <taxon>Acidilobales</taxon>
        <taxon>Caldisphaeraceae</taxon>
        <taxon>Caldisphaera</taxon>
    </lineage>
</organism>
<dbReference type="HOGENOM" id="CLU_2613410_0_0_2"/>
<accession>L0A952</accession>
<gene>
    <name evidence="1" type="ordered locus">Calag_0643</name>
</gene>
<dbReference type="Proteomes" id="UP000010469">
    <property type="component" value="Chromosome"/>
</dbReference>
<keyword evidence="2" id="KW-1185">Reference proteome</keyword>
<dbReference type="InParanoid" id="L0A952"/>
<name>L0A952_CALLD</name>
<proteinExistence type="predicted"/>
<dbReference type="GeneID" id="14211903"/>
<reference evidence="2" key="1">
    <citation type="submission" date="2012-03" db="EMBL/GenBank/DDBJ databases">
        <title>Complete genome of Caldisphaera lagunensis DSM 15908.</title>
        <authorList>
            <person name="Lucas S."/>
            <person name="Copeland A."/>
            <person name="Lapidus A."/>
            <person name="Glavina del Rio T."/>
            <person name="Dalin E."/>
            <person name="Tice H."/>
            <person name="Bruce D."/>
            <person name="Goodwin L."/>
            <person name="Pitluck S."/>
            <person name="Peters L."/>
            <person name="Mikhailova N."/>
            <person name="Teshima H."/>
            <person name="Kyrpides N."/>
            <person name="Mavromatis K."/>
            <person name="Ivanova N."/>
            <person name="Brettin T."/>
            <person name="Detter J.C."/>
            <person name="Han C."/>
            <person name="Larimer F."/>
            <person name="Land M."/>
            <person name="Hauser L."/>
            <person name="Markowitz V."/>
            <person name="Cheng J.-F."/>
            <person name="Hugenholtz P."/>
            <person name="Woyke T."/>
            <person name="Wu D."/>
            <person name="Spring S."/>
            <person name="Schroeder M."/>
            <person name="Brambilla E."/>
            <person name="Klenk H.-P."/>
            <person name="Eisen J.A."/>
        </authorList>
    </citation>
    <scope>NUCLEOTIDE SEQUENCE [LARGE SCALE GENOMIC DNA]</scope>
    <source>
        <strain evidence="2">DSM 15908 / JCM 11604 / IC-154</strain>
    </source>
</reference>
<evidence type="ECO:0000313" key="2">
    <source>
        <dbReference type="Proteomes" id="UP000010469"/>
    </source>
</evidence>
<dbReference type="RefSeq" id="WP_015232294.1">
    <property type="nucleotide sequence ID" value="NC_019791.1"/>
</dbReference>
<protein>
    <submittedName>
        <fullName evidence="1">Uncharacterized protein</fullName>
    </submittedName>
</protein>
<sequence length="78" mass="9833">MVENYIEELEDEKSRNLEEIIHHARWEAEMVRRLGVKWFEIRDKWLWESLEADLEFWRKNPRVRKALLETLKLNYEQF</sequence>